<dbReference type="InterPro" id="IPR001611">
    <property type="entry name" value="Leu-rich_rpt"/>
</dbReference>
<keyword evidence="8" id="KW-1185">Reference proteome</keyword>
<dbReference type="Gene3D" id="3.80.10.10">
    <property type="entry name" value="Ribonuclease Inhibitor"/>
    <property type="match status" value="2"/>
</dbReference>
<proteinExistence type="predicted"/>
<sequence length="485" mass="52990">MASVAECVDCADPSAESSTDESCAVEVFPIVERELTMSAVAERNVEVMEEEKKEEGVEGGEECGAVGVGDGTEMELSCEGEGAAVVLGDADASGDGEESFSEEVGEGGDGGTERGAELREGAEMEVNGEDEKTAVVVNDAVTSEVVDCGEVKVEGREEERKGDRERWWERGRGGTRTNGEVGLTNGVLEEDNVEGMRRRRREGANGEDMEVGTEKSEEVGGGLSKAVDEEGNKSGGKTSADAETRTRVGGGGGGGRGGERTREVSRESSGSGRREKENSGPRMTKESLRKLCKEQKLYLTPYLNDVLYLHYKGYPCIEALDEYTGLKCIWLECNGLMKIEGLDNQLELRCLFLHQNLISRIENIGHLQQLDTLNLSNNSISRLEKPRQLPVLTTLQIAHNRLRTAEDIEELAHCPKLSVVDMSYNRLDDPAVMHVLTAMPELRVLTMTGNSVIRKITNYRKNLICAIKSLTYLDDRPVSPRESLC</sequence>
<feature type="compositionally biased region" description="Acidic residues" evidence="6">
    <location>
        <begin position="92"/>
        <end position="106"/>
    </location>
</feature>
<evidence type="ECO:0000256" key="3">
    <source>
        <dbReference type="ARBA" id="ARBA00022737"/>
    </source>
</evidence>
<feature type="region of interest" description="Disordered" evidence="6">
    <location>
        <begin position="49"/>
        <end position="73"/>
    </location>
</feature>
<dbReference type="InterPro" id="IPR050576">
    <property type="entry name" value="Cilia_flagella_integrity"/>
</dbReference>
<dbReference type="Pfam" id="PF14580">
    <property type="entry name" value="LRR_9"/>
    <property type="match status" value="1"/>
</dbReference>
<dbReference type="InterPro" id="IPR032675">
    <property type="entry name" value="LRR_dom_sf"/>
</dbReference>
<dbReference type="EMBL" id="CASHTH010001801">
    <property type="protein sequence ID" value="CAI8020113.1"/>
    <property type="molecule type" value="Genomic_DNA"/>
</dbReference>
<evidence type="ECO:0000256" key="6">
    <source>
        <dbReference type="SAM" id="MobiDB-lite"/>
    </source>
</evidence>
<comment type="subcellular location">
    <subcellularLocation>
        <location evidence="1">Cell projection</location>
        <location evidence="1">Cilium</location>
    </subcellularLocation>
</comment>
<dbReference type="SUPFAM" id="SSF52058">
    <property type="entry name" value="L domain-like"/>
    <property type="match status" value="1"/>
</dbReference>
<dbReference type="SMART" id="SM00365">
    <property type="entry name" value="LRR_SD22"/>
    <property type="match status" value="3"/>
</dbReference>
<keyword evidence="4" id="KW-0969">Cilium</keyword>
<feature type="region of interest" description="Disordered" evidence="6">
    <location>
        <begin position="89"/>
        <end position="116"/>
    </location>
</feature>
<accession>A0AA35RYH7</accession>
<feature type="region of interest" description="Disordered" evidence="6">
    <location>
        <begin position="153"/>
        <end position="286"/>
    </location>
</feature>
<evidence type="ECO:0000313" key="7">
    <source>
        <dbReference type="EMBL" id="CAI8020113.1"/>
    </source>
</evidence>
<evidence type="ECO:0000256" key="4">
    <source>
        <dbReference type="ARBA" id="ARBA00023069"/>
    </source>
</evidence>
<reference evidence="7" key="1">
    <citation type="submission" date="2023-03" db="EMBL/GenBank/DDBJ databases">
        <authorList>
            <person name="Steffen K."/>
            <person name="Cardenas P."/>
        </authorList>
    </citation>
    <scope>NUCLEOTIDE SEQUENCE</scope>
</reference>
<name>A0AA35RYH7_GEOBA</name>
<dbReference type="GO" id="GO:0035082">
    <property type="term" value="P:axoneme assembly"/>
    <property type="evidence" value="ECO:0007669"/>
    <property type="project" value="TreeGrafter"/>
</dbReference>
<gene>
    <name evidence="7" type="ORF">GBAR_LOCUS12034</name>
</gene>
<keyword evidence="5" id="KW-0966">Cell projection</keyword>
<feature type="compositionally biased region" description="Basic and acidic residues" evidence="6">
    <location>
        <begin position="257"/>
        <end position="286"/>
    </location>
</feature>
<organism evidence="7 8">
    <name type="scientific">Geodia barretti</name>
    <name type="common">Barrett's horny sponge</name>
    <dbReference type="NCBI Taxonomy" id="519541"/>
    <lineage>
        <taxon>Eukaryota</taxon>
        <taxon>Metazoa</taxon>
        <taxon>Porifera</taxon>
        <taxon>Demospongiae</taxon>
        <taxon>Heteroscleromorpha</taxon>
        <taxon>Tetractinellida</taxon>
        <taxon>Astrophorina</taxon>
        <taxon>Geodiidae</taxon>
        <taxon>Geodia</taxon>
    </lineage>
</organism>
<dbReference type="GO" id="GO:0070840">
    <property type="term" value="F:dynein complex binding"/>
    <property type="evidence" value="ECO:0007669"/>
    <property type="project" value="TreeGrafter"/>
</dbReference>
<dbReference type="PANTHER" id="PTHR45973">
    <property type="entry name" value="PROTEIN PHOSPHATASE 1 REGULATORY SUBUNIT SDS22-RELATED"/>
    <property type="match status" value="1"/>
</dbReference>
<evidence type="ECO:0000256" key="2">
    <source>
        <dbReference type="ARBA" id="ARBA00022614"/>
    </source>
</evidence>
<keyword evidence="2" id="KW-0433">Leucine-rich repeat</keyword>
<dbReference type="PROSITE" id="PS51450">
    <property type="entry name" value="LRR"/>
    <property type="match status" value="2"/>
</dbReference>
<feature type="compositionally biased region" description="Basic and acidic residues" evidence="6">
    <location>
        <begin position="153"/>
        <end position="172"/>
    </location>
</feature>
<dbReference type="PANTHER" id="PTHR45973:SF9">
    <property type="entry name" value="LEUCINE-RICH REPEAT-CONTAINING PROTEIN 46"/>
    <property type="match status" value="1"/>
</dbReference>
<comment type="caution">
    <text evidence="7">The sequence shown here is derived from an EMBL/GenBank/DDBJ whole genome shotgun (WGS) entry which is preliminary data.</text>
</comment>
<evidence type="ECO:0000256" key="5">
    <source>
        <dbReference type="ARBA" id="ARBA00023273"/>
    </source>
</evidence>
<protein>
    <submittedName>
        <fullName evidence="7">Dynein assembly factor 1, axonemal</fullName>
    </submittedName>
</protein>
<dbReference type="GO" id="GO:0005930">
    <property type="term" value="C:axoneme"/>
    <property type="evidence" value="ECO:0007669"/>
    <property type="project" value="TreeGrafter"/>
</dbReference>
<evidence type="ECO:0000313" key="8">
    <source>
        <dbReference type="Proteomes" id="UP001174909"/>
    </source>
</evidence>
<dbReference type="Proteomes" id="UP001174909">
    <property type="component" value="Unassembled WGS sequence"/>
</dbReference>
<evidence type="ECO:0000256" key="1">
    <source>
        <dbReference type="ARBA" id="ARBA00004138"/>
    </source>
</evidence>
<dbReference type="FunFam" id="3.80.10.10:FF:000166">
    <property type="entry name" value="Dynein assembly factor 1, axonemal"/>
    <property type="match status" value="1"/>
</dbReference>
<dbReference type="AlphaFoldDB" id="A0AA35RYH7"/>
<keyword evidence="3" id="KW-0677">Repeat</keyword>